<dbReference type="RefSeq" id="WP_013570577.1">
    <property type="nucleotide sequence ID" value="NC_014963.1"/>
</dbReference>
<dbReference type="HOGENOM" id="CLU_737562_0_0_0"/>
<evidence type="ECO:0000313" key="1">
    <source>
        <dbReference type="EMBL" id="ADV84847.1"/>
    </source>
</evidence>
<evidence type="ECO:0000313" key="2">
    <source>
        <dbReference type="Proteomes" id="UP000006844"/>
    </source>
</evidence>
<dbReference type="Proteomes" id="UP000006844">
    <property type="component" value="Chromosome"/>
</dbReference>
<reference evidence="1 2" key="1">
    <citation type="journal article" date="2012" name="Stand. Genomic Sci.">
        <title>Complete genome sequence of Terriglobus saanensis type strain SP1PR4(T), an Acidobacteria from tundra soil.</title>
        <authorList>
            <person name="Rawat S.R."/>
            <person name="Mannisto M.K."/>
            <person name="Starovoytov V."/>
            <person name="Goodwin L."/>
            <person name="Nolan M."/>
            <person name="Hauser L."/>
            <person name="Land M."/>
            <person name="Davenport K.W."/>
            <person name="Woyke T."/>
            <person name="Haggblom M.M."/>
        </authorList>
    </citation>
    <scope>NUCLEOTIDE SEQUENCE</scope>
    <source>
        <strain evidence="2">ATCC BAA-1853 / DSM 23119 / SP1PR4</strain>
    </source>
</reference>
<dbReference type="EMBL" id="CP002467">
    <property type="protein sequence ID" value="ADV84847.1"/>
    <property type="molecule type" value="Genomic_DNA"/>
</dbReference>
<sequence length="375" mass="40122">MSFTLPIRVPSLSTPLRTQSEAIPFGSVIPKRCRDFGGLLLAILFVFLGICPKSVSAQGYPGFPAATLSNSATPLRGITMVPFHSDFYGNILYSFYANTDGRLAYAYSADGSNFLAQDIPGNGSGGFFNIAQDAAIGDFTAAVGSVVFNANTIFLGYVEAGTYQLVIVEADFIPGVNWGLSFHEVYRDRNAGGATTAPGMVIAPNGNVVAMYGTSGRSSVLNEGWTTYRDVTTGIWSSKDANLNCPTQPGLANFRNSIYMVQRQNGGGGRGIWENILDNTGFYINGTGHQIIGSTYWGLSMLVWQGELIFAAQENNGEHALDIYASLDGVNWVTNRYFGIDIGATPGIALYNGGLTAAFKANDARYVTYATHSTP</sequence>
<dbReference type="KEGG" id="tsa:AciPR4_4099"/>
<gene>
    <name evidence="1" type="ordered locus">AciPR4_4099</name>
</gene>
<protein>
    <submittedName>
        <fullName evidence="1">Uncharacterized protein</fullName>
    </submittedName>
</protein>
<keyword evidence="2" id="KW-1185">Reference proteome</keyword>
<organism evidence="1 2">
    <name type="scientific">Terriglobus saanensis (strain ATCC BAA-1853 / DSM 23119 / SP1PR4)</name>
    <dbReference type="NCBI Taxonomy" id="401053"/>
    <lineage>
        <taxon>Bacteria</taxon>
        <taxon>Pseudomonadati</taxon>
        <taxon>Acidobacteriota</taxon>
        <taxon>Terriglobia</taxon>
        <taxon>Terriglobales</taxon>
        <taxon>Acidobacteriaceae</taxon>
        <taxon>Terriglobus</taxon>
    </lineage>
</organism>
<accession>E8V588</accession>
<dbReference type="AlphaFoldDB" id="E8V588"/>
<name>E8V588_TERSS</name>
<proteinExistence type="predicted"/>